<reference evidence="3" key="1">
    <citation type="journal article" date="2018" name="Nat. Microbiol.">
        <title>Leveraging single-cell genomics to expand the fungal tree of life.</title>
        <authorList>
            <person name="Ahrendt S.R."/>
            <person name="Quandt C.A."/>
            <person name="Ciobanu D."/>
            <person name="Clum A."/>
            <person name="Salamov A."/>
            <person name="Andreopoulos B."/>
            <person name="Cheng J.F."/>
            <person name="Woyke T."/>
            <person name="Pelin A."/>
            <person name="Henrissat B."/>
            <person name="Reynolds N.K."/>
            <person name="Benny G.L."/>
            <person name="Smith M.E."/>
            <person name="James T.Y."/>
            <person name="Grigoriev I.V."/>
        </authorList>
    </citation>
    <scope>NUCLEOTIDE SEQUENCE [LARGE SCALE GENOMIC DNA]</scope>
    <source>
        <strain evidence="3">CSF55</strain>
    </source>
</reference>
<dbReference type="SUPFAM" id="SSF57184">
    <property type="entry name" value="Growth factor receptor domain"/>
    <property type="match status" value="1"/>
</dbReference>
<keyword evidence="1" id="KW-0732">Signal</keyword>
<evidence type="ECO:0000313" key="2">
    <source>
        <dbReference type="EMBL" id="RKP18182.1"/>
    </source>
</evidence>
<sequence>MKYGYYLFALSLASCFPSPESAVPNCENGKSIVTYPDKTTECVPNDQKIPNCAVQLRSKRQCEICTIDSNLALVECLECDEKETTKATDNTCVSKIEGCRKHKSDGTCEDCGDRFSSKDKRKCYAKPENCKDSDVEELENSVICKSCDKDYVLQYDRSKGCTTYCALNHAVLQGTHQCMPIPENLRPKIDECASSNRYIAFDKNEDNLGPYNVLLMRTQDISGQFIIECVRDGKSVRCEDQALLAKSIAEQKYVAWDGSLVDNDNRAGAFILYISKKA</sequence>
<proteinExistence type="predicted"/>
<dbReference type="EMBL" id="ML005536">
    <property type="protein sequence ID" value="RKP18182.1"/>
    <property type="molecule type" value="Genomic_DNA"/>
</dbReference>
<accession>A0A4P9YGP0</accession>
<dbReference type="PROSITE" id="PS51257">
    <property type="entry name" value="PROKAR_LIPOPROTEIN"/>
    <property type="match status" value="1"/>
</dbReference>
<dbReference type="Proteomes" id="UP000281549">
    <property type="component" value="Unassembled WGS sequence"/>
</dbReference>
<gene>
    <name evidence="2" type="ORF">ROZALSC1DRAFT_30097</name>
</gene>
<dbReference type="InterPro" id="IPR009030">
    <property type="entry name" value="Growth_fac_rcpt_cys_sf"/>
</dbReference>
<evidence type="ECO:0000313" key="3">
    <source>
        <dbReference type="Proteomes" id="UP000281549"/>
    </source>
</evidence>
<name>A0A4P9YGP0_ROZAC</name>
<protein>
    <submittedName>
        <fullName evidence="2">Uncharacterized protein</fullName>
    </submittedName>
</protein>
<organism evidence="2 3">
    <name type="scientific">Rozella allomycis (strain CSF55)</name>
    <dbReference type="NCBI Taxonomy" id="988480"/>
    <lineage>
        <taxon>Eukaryota</taxon>
        <taxon>Fungi</taxon>
        <taxon>Fungi incertae sedis</taxon>
        <taxon>Cryptomycota</taxon>
        <taxon>Cryptomycota incertae sedis</taxon>
        <taxon>Rozella</taxon>
    </lineage>
</organism>
<dbReference type="AlphaFoldDB" id="A0A4P9YGP0"/>
<evidence type="ECO:0000256" key="1">
    <source>
        <dbReference type="SAM" id="SignalP"/>
    </source>
</evidence>
<feature type="signal peptide" evidence="1">
    <location>
        <begin position="1"/>
        <end position="22"/>
    </location>
</feature>
<feature type="chain" id="PRO_5020920796" evidence="1">
    <location>
        <begin position="23"/>
        <end position="278"/>
    </location>
</feature>